<feature type="non-terminal residue" evidence="1">
    <location>
        <position position="1"/>
    </location>
</feature>
<reference evidence="1" key="1">
    <citation type="submission" date="2020-04" db="EMBL/GenBank/DDBJ databases">
        <authorList>
            <person name="Chiriac C."/>
            <person name="Salcher M."/>
            <person name="Ghai R."/>
            <person name="Kavagutti S V."/>
        </authorList>
    </citation>
    <scope>NUCLEOTIDE SEQUENCE</scope>
</reference>
<name>A0A6J5NGP9_9CAUD</name>
<accession>A0A6J5NGP9</accession>
<protein>
    <submittedName>
        <fullName evidence="1">Uncharacterized protein</fullName>
    </submittedName>
</protein>
<organism evidence="1">
    <name type="scientific">uncultured Caudovirales phage</name>
    <dbReference type="NCBI Taxonomy" id="2100421"/>
    <lineage>
        <taxon>Viruses</taxon>
        <taxon>Duplodnaviria</taxon>
        <taxon>Heunggongvirae</taxon>
        <taxon>Uroviricota</taxon>
        <taxon>Caudoviricetes</taxon>
        <taxon>Peduoviridae</taxon>
        <taxon>Maltschvirus</taxon>
        <taxon>Maltschvirus maltsch</taxon>
    </lineage>
</organism>
<evidence type="ECO:0000313" key="1">
    <source>
        <dbReference type="EMBL" id="CAB4158093.1"/>
    </source>
</evidence>
<dbReference type="EMBL" id="LR796651">
    <property type="protein sequence ID" value="CAB4158093.1"/>
    <property type="molecule type" value="Genomic_DNA"/>
</dbReference>
<proteinExistence type="predicted"/>
<gene>
    <name evidence="1" type="ORF">UFOVP694_161</name>
</gene>
<sequence>WSTASRLAQKQRDMVELETREIPEDIRDFLDEYKLI</sequence>